<reference evidence="1 2" key="1">
    <citation type="submission" date="2023-02" db="EMBL/GenBank/DDBJ databases">
        <title>LHISI_Scaffold_Assembly.</title>
        <authorList>
            <person name="Stuart O.P."/>
            <person name="Cleave R."/>
            <person name="Magrath M.J.L."/>
            <person name="Mikheyev A.S."/>
        </authorList>
    </citation>
    <scope>NUCLEOTIDE SEQUENCE [LARGE SCALE GENOMIC DNA]</scope>
    <source>
        <strain evidence="1">Daus_M_001</strain>
        <tissue evidence="1">Leg muscle</tissue>
    </source>
</reference>
<protein>
    <submittedName>
        <fullName evidence="1">Uncharacterized protein</fullName>
    </submittedName>
</protein>
<gene>
    <name evidence="1" type="ORF">PR048_020540</name>
</gene>
<accession>A0ABQ9H6J0</accession>
<proteinExistence type="predicted"/>
<keyword evidence="2" id="KW-1185">Reference proteome</keyword>
<name>A0ABQ9H6J0_9NEOP</name>
<sequence length="123" mass="14573">MLSDSMKVLRNTHLHVMFVDTPLIFMKKKHYGLAYLDMIQIWLMTQIEENSRGFVFQQDVKEHLNEHFLQWWMGHTGFDDDALLRWSPSSPDMTHLCLAVTKRPDGAERRVSLTHLLLLQETY</sequence>
<evidence type="ECO:0000313" key="2">
    <source>
        <dbReference type="Proteomes" id="UP001159363"/>
    </source>
</evidence>
<dbReference type="EMBL" id="JARBHB010000007">
    <property type="protein sequence ID" value="KAJ8879919.1"/>
    <property type="molecule type" value="Genomic_DNA"/>
</dbReference>
<evidence type="ECO:0000313" key="1">
    <source>
        <dbReference type="EMBL" id="KAJ8879919.1"/>
    </source>
</evidence>
<comment type="caution">
    <text evidence="1">The sequence shown here is derived from an EMBL/GenBank/DDBJ whole genome shotgun (WGS) entry which is preliminary data.</text>
</comment>
<organism evidence="1 2">
    <name type="scientific">Dryococelus australis</name>
    <dbReference type="NCBI Taxonomy" id="614101"/>
    <lineage>
        <taxon>Eukaryota</taxon>
        <taxon>Metazoa</taxon>
        <taxon>Ecdysozoa</taxon>
        <taxon>Arthropoda</taxon>
        <taxon>Hexapoda</taxon>
        <taxon>Insecta</taxon>
        <taxon>Pterygota</taxon>
        <taxon>Neoptera</taxon>
        <taxon>Polyneoptera</taxon>
        <taxon>Phasmatodea</taxon>
        <taxon>Verophasmatodea</taxon>
        <taxon>Anareolatae</taxon>
        <taxon>Phasmatidae</taxon>
        <taxon>Eurycanthinae</taxon>
        <taxon>Dryococelus</taxon>
    </lineage>
</organism>
<dbReference type="Proteomes" id="UP001159363">
    <property type="component" value="Chromosome 6"/>
</dbReference>